<dbReference type="InterPro" id="IPR050697">
    <property type="entry name" value="Adenylyl/Guanylyl_Cyclase_3/4"/>
</dbReference>
<evidence type="ECO:0000259" key="2">
    <source>
        <dbReference type="PROSITE" id="PS50125"/>
    </source>
</evidence>
<dbReference type="GO" id="GO:0035556">
    <property type="term" value="P:intracellular signal transduction"/>
    <property type="evidence" value="ECO:0007669"/>
    <property type="project" value="InterPro"/>
</dbReference>
<dbReference type="PANTHER" id="PTHR43081:SF19">
    <property type="entry name" value="PH-SENSITIVE ADENYLATE CYCLASE RV1264"/>
    <property type="match status" value="1"/>
</dbReference>
<dbReference type="InterPro" id="IPR001054">
    <property type="entry name" value="A/G_cyclase"/>
</dbReference>
<feature type="non-terminal residue" evidence="3">
    <location>
        <position position="280"/>
    </location>
</feature>
<protein>
    <recommendedName>
        <fullName evidence="2">Guanylate cyclase domain-containing protein</fullName>
    </recommendedName>
</protein>
<gene>
    <name evidence="3" type="ORF">METZ01_LOCUS327243</name>
</gene>
<proteinExistence type="predicted"/>
<keyword evidence="1" id="KW-0812">Transmembrane</keyword>
<feature type="domain" description="Guanylate cyclase" evidence="2">
    <location>
        <begin position="10"/>
        <end position="117"/>
    </location>
</feature>
<keyword evidence="1" id="KW-0472">Membrane</keyword>
<dbReference type="Pfam" id="PF00211">
    <property type="entry name" value="Guanylate_cyc"/>
    <property type="match status" value="1"/>
</dbReference>
<dbReference type="Gene3D" id="3.30.70.1230">
    <property type="entry name" value="Nucleotide cyclase"/>
    <property type="match status" value="1"/>
</dbReference>
<reference evidence="3" key="1">
    <citation type="submission" date="2018-05" db="EMBL/GenBank/DDBJ databases">
        <authorList>
            <person name="Lanie J.A."/>
            <person name="Ng W.-L."/>
            <person name="Kazmierczak K.M."/>
            <person name="Andrzejewski T.M."/>
            <person name="Davidsen T.M."/>
            <person name="Wayne K.J."/>
            <person name="Tettelin H."/>
            <person name="Glass J.I."/>
            <person name="Rusch D."/>
            <person name="Podicherti R."/>
            <person name="Tsui H.-C.T."/>
            <person name="Winkler M.E."/>
        </authorList>
    </citation>
    <scope>NUCLEOTIDE SEQUENCE</scope>
</reference>
<evidence type="ECO:0000256" key="1">
    <source>
        <dbReference type="SAM" id="Phobius"/>
    </source>
</evidence>
<dbReference type="EMBL" id="UINC01108356">
    <property type="protein sequence ID" value="SVC74389.1"/>
    <property type="molecule type" value="Genomic_DNA"/>
</dbReference>
<accession>A0A382PLX6</accession>
<dbReference type="AlphaFoldDB" id="A0A382PLX6"/>
<dbReference type="SMART" id="SM00044">
    <property type="entry name" value="CYCc"/>
    <property type="match status" value="1"/>
</dbReference>
<dbReference type="SUPFAM" id="SSF55073">
    <property type="entry name" value="Nucleotide cyclase"/>
    <property type="match status" value="1"/>
</dbReference>
<dbReference type="GO" id="GO:0006171">
    <property type="term" value="P:cAMP biosynthetic process"/>
    <property type="evidence" value="ECO:0007669"/>
    <property type="project" value="TreeGrafter"/>
</dbReference>
<organism evidence="3">
    <name type="scientific">marine metagenome</name>
    <dbReference type="NCBI Taxonomy" id="408172"/>
    <lineage>
        <taxon>unclassified sequences</taxon>
        <taxon>metagenomes</taxon>
        <taxon>ecological metagenomes</taxon>
    </lineage>
</organism>
<name>A0A382PLX6_9ZZZZ</name>
<evidence type="ECO:0000313" key="3">
    <source>
        <dbReference type="EMBL" id="SVC74389.1"/>
    </source>
</evidence>
<feature type="transmembrane region" description="Helical" evidence="1">
    <location>
        <begin position="187"/>
        <end position="210"/>
    </location>
</feature>
<keyword evidence="1" id="KW-1133">Transmembrane helix</keyword>
<dbReference type="CDD" id="cd07302">
    <property type="entry name" value="CHD"/>
    <property type="match status" value="1"/>
</dbReference>
<sequence>MSNQERKLAAIVYTDIAGFSELSAADESRALELVNLQREIVEPIVENYNGNLHKEIGDGFLLTFPTVTAAVEFGIDFQRAVKKIEGLNIRIGIHEGEITEQNNDVFGDDVNIGARIESHSPIGGIAISEKVKLEIGSLPEYQTQFIGEPELKGIKQPVKIYCISSHGLLSPKKYVGKSSVSEGQGGFNFNILSITGILLTVVGGIFWIWYGFGSISQGQDNDKNFQSIAVLYLENLSNDSEGENWCAGLTDGIITSISKLGIFNVKSRTDVLQFRRKVTS</sequence>
<dbReference type="PANTHER" id="PTHR43081">
    <property type="entry name" value="ADENYLATE CYCLASE, TERMINAL-DIFFERENTIATION SPECIFIC-RELATED"/>
    <property type="match status" value="1"/>
</dbReference>
<dbReference type="PROSITE" id="PS50125">
    <property type="entry name" value="GUANYLATE_CYCLASE_2"/>
    <property type="match status" value="1"/>
</dbReference>
<dbReference type="InterPro" id="IPR029787">
    <property type="entry name" value="Nucleotide_cyclase"/>
</dbReference>